<comment type="cofactor">
    <cofactor evidence="11">
        <name>Mg(2+)</name>
        <dbReference type="ChEBI" id="CHEBI:18420"/>
    </cofactor>
</comment>
<evidence type="ECO:0000256" key="10">
    <source>
        <dbReference type="ARBA" id="ARBA00023264"/>
    </source>
</evidence>
<evidence type="ECO:0000256" key="2">
    <source>
        <dbReference type="ARBA" id="ARBA00022516"/>
    </source>
</evidence>
<feature type="transmembrane region" description="Helical" evidence="11">
    <location>
        <begin position="148"/>
        <end position="168"/>
    </location>
</feature>
<protein>
    <recommendedName>
        <fullName evidence="11">CDP-archaeol synthase</fullName>
        <ecNumber evidence="11">2.7.7.67</ecNumber>
    </recommendedName>
    <alternativeName>
        <fullName evidence="11">CDP-2,3-bis-(O-geranylgeranyl)-sn-glycerol synthase</fullName>
    </alternativeName>
</protein>
<comment type="subcellular location">
    <subcellularLocation>
        <location evidence="11">Cell membrane</location>
        <topology evidence="11">Multi-pass membrane protein</topology>
    </subcellularLocation>
</comment>
<organism evidence="12 13">
    <name type="scientific">Methanocaldococcus bathoardescens</name>
    <dbReference type="NCBI Taxonomy" id="1301915"/>
    <lineage>
        <taxon>Archaea</taxon>
        <taxon>Methanobacteriati</taxon>
        <taxon>Methanobacteriota</taxon>
        <taxon>Methanomada group</taxon>
        <taxon>Methanococci</taxon>
        <taxon>Methanococcales</taxon>
        <taxon>Methanocaldococcaceae</taxon>
        <taxon>Methanocaldococcus</taxon>
    </lineage>
</organism>
<dbReference type="EMBL" id="CP009149">
    <property type="protein sequence ID" value="AIJ05273.1"/>
    <property type="molecule type" value="Genomic_DNA"/>
</dbReference>
<sequence>MFYKLLFASLWYILPAYVANASACIFGGGTPVDLGKNFIDGRRLIGNGVTYKGSVFGILCGTLVGLIQGILVDFNIFNSLDFYGTVLDHVILAFFLSTGAVVGDAVGSFIKRRLNIERGKPAPLLDQLDFVIGALAFGYIVAPIPHEMIIIICLFTVFIHLLGNIIAYKLGIKDVWW</sequence>
<evidence type="ECO:0000256" key="5">
    <source>
        <dbReference type="ARBA" id="ARBA00022842"/>
    </source>
</evidence>
<evidence type="ECO:0000256" key="6">
    <source>
        <dbReference type="ARBA" id="ARBA00022989"/>
    </source>
</evidence>
<dbReference type="EC" id="2.7.7.67" evidence="11"/>
<evidence type="ECO:0000256" key="7">
    <source>
        <dbReference type="ARBA" id="ARBA00023098"/>
    </source>
</evidence>
<evidence type="ECO:0000256" key="8">
    <source>
        <dbReference type="ARBA" id="ARBA00023136"/>
    </source>
</evidence>
<keyword evidence="3 11" id="KW-0808">Transferase</keyword>
<dbReference type="InterPro" id="IPR032690">
    <property type="entry name" value="CarS"/>
</dbReference>
<dbReference type="RefSeq" id="WP_048201461.1">
    <property type="nucleotide sequence ID" value="NZ_CP009149.1"/>
</dbReference>
<dbReference type="Proteomes" id="UP000028781">
    <property type="component" value="Chromosome"/>
</dbReference>
<dbReference type="Pfam" id="PF01864">
    <property type="entry name" value="CarS-like"/>
    <property type="match status" value="1"/>
</dbReference>
<dbReference type="UniPathway" id="UPA00940"/>
<evidence type="ECO:0000313" key="12">
    <source>
        <dbReference type="EMBL" id="AIJ05273.1"/>
    </source>
</evidence>
<gene>
    <name evidence="11" type="primary">carS</name>
    <name evidence="12" type="ORF">JH146_0423</name>
</gene>
<dbReference type="AlphaFoldDB" id="A0A076LFN9"/>
<keyword evidence="5 11" id="KW-0460">Magnesium</keyword>
<name>A0A076LFN9_9EURY</name>
<comment type="pathway">
    <text evidence="11">Membrane lipid metabolism; glycerophospholipid metabolism.</text>
</comment>
<dbReference type="GeneID" id="24891020"/>
<dbReference type="KEGG" id="mjh:JH146_0423"/>
<comment type="similarity">
    <text evidence="11">Belongs to the CDP-archaeol synthase family.</text>
</comment>
<evidence type="ECO:0000256" key="4">
    <source>
        <dbReference type="ARBA" id="ARBA00022692"/>
    </source>
</evidence>
<dbReference type="GO" id="GO:0005886">
    <property type="term" value="C:plasma membrane"/>
    <property type="evidence" value="ECO:0007669"/>
    <property type="project" value="UniProtKB-SubCell"/>
</dbReference>
<keyword evidence="9 11" id="KW-0594">Phospholipid biosynthesis</keyword>
<dbReference type="HOGENOM" id="CLU_105710_0_0_2"/>
<keyword evidence="4 11" id="KW-0812">Transmembrane</keyword>
<keyword evidence="13" id="KW-1185">Reference proteome</keyword>
<keyword evidence="10 11" id="KW-1208">Phospholipid metabolism</keyword>
<dbReference type="InterPro" id="IPR002726">
    <property type="entry name" value="CarS_archaea"/>
</dbReference>
<keyword evidence="6 11" id="KW-1133">Transmembrane helix</keyword>
<comment type="catalytic activity">
    <reaction evidence="11">
        <text>2,3-bis-O-(geranylgeranyl)-sn-glycerol 1-phosphate + CTP + H(+) = CDP-2,3-bis-O-(geranylgeranyl)-sn-glycerol + diphosphate</text>
        <dbReference type="Rhea" id="RHEA:25690"/>
        <dbReference type="ChEBI" id="CHEBI:15378"/>
        <dbReference type="ChEBI" id="CHEBI:33019"/>
        <dbReference type="ChEBI" id="CHEBI:37563"/>
        <dbReference type="ChEBI" id="CHEBI:58837"/>
        <dbReference type="ChEBI" id="CHEBI:58838"/>
        <dbReference type="EC" id="2.7.7.67"/>
    </reaction>
</comment>
<dbReference type="NCBIfam" id="NF003114">
    <property type="entry name" value="PRK04032.1"/>
    <property type="match status" value="1"/>
</dbReference>
<evidence type="ECO:0000256" key="1">
    <source>
        <dbReference type="ARBA" id="ARBA00022475"/>
    </source>
</evidence>
<evidence type="ECO:0000256" key="11">
    <source>
        <dbReference type="HAMAP-Rule" id="MF_01117"/>
    </source>
</evidence>
<evidence type="ECO:0000256" key="3">
    <source>
        <dbReference type="ARBA" id="ARBA00022679"/>
    </source>
</evidence>
<evidence type="ECO:0000256" key="9">
    <source>
        <dbReference type="ARBA" id="ARBA00023209"/>
    </source>
</evidence>
<feature type="transmembrane region" description="Helical" evidence="11">
    <location>
        <begin position="122"/>
        <end position="142"/>
    </location>
</feature>
<proteinExistence type="inferred from homology"/>
<keyword evidence="8 11" id="KW-0472">Membrane</keyword>
<dbReference type="GO" id="GO:0043338">
    <property type="term" value="F:CDP-2,3-bis-(O-geranylgeranyl)-sn-glycerol synthase activity"/>
    <property type="evidence" value="ECO:0007669"/>
    <property type="project" value="UniProtKB-EC"/>
</dbReference>
<dbReference type="PANTHER" id="PTHR39650">
    <property type="entry name" value="CDP-ARCHAEOL SYNTHASE"/>
    <property type="match status" value="1"/>
</dbReference>
<keyword evidence="7 11" id="KW-0443">Lipid metabolism</keyword>
<dbReference type="STRING" id="1301915.JH146_0423"/>
<accession>A0A076LFN9</accession>
<feature type="transmembrane region" description="Helical" evidence="11">
    <location>
        <begin position="91"/>
        <end position="110"/>
    </location>
</feature>
<comment type="function">
    <text evidence="11">Catalyzes the formation of CDP-2,3-bis-(O-geranylgeranyl)-sn-glycerol (CDP-archaeol) from 2,3-bis-(O-geranylgeranyl)-sn-glycerol 1-phosphate (DGGGP) and CTP. This reaction is the third ether-bond-formation step in the biosynthesis of archaeal membrane lipids.</text>
</comment>
<reference evidence="12 13" key="1">
    <citation type="journal article" date="2015" name="Int. J. Syst. Evol. Microbiol.">
        <title>M ethanocaldococcus bathoardescens sp. nov., a hyperthermophilic methanogen isolated from a volcanically active deep-sea hydrothermal vent.</title>
        <authorList>
            <person name="Stewart L.C."/>
            <person name="Jung J.H."/>
            <person name="Kim Y.T."/>
            <person name="Kwon S.W."/>
            <person name="Park C.S."/>
            <person name="Holden J.F."/>
        </authorList>
    </citation>
    <scope>NUCLEOTIDE SEQUENCE [LARGE SCALE GENOMIC DNA]</scope>
    <source>
        <strain evidence="12 13">JH146</strain>
    </source>
</reference>
<keyword evidence="2 11" id="KW-0444">Lipid biosynthesis</keyword>
<dbReference type="PANTHER" id="PTHR39650:SF1">
    <property type="entry name" value="CDP-ARCHAEOL SYNTHASE"/>
    <property type="match status" value="1"/>
</dbReference>
<dbReference type="HAMAP" id="MF_01117">
    <property type="entry name" value="CDP_archaeol_synth"/>
    <property type="match status" value="1"/>
</dbReference>
<dbReference type="OrthoDB" id="45383at2157"/>
<feature type="transmembrane region" description="Helical" evidence="11">
    <location>
        <begin position="49"/>
        <end position="71"/>
    </location>
</feature>
<dbReference type="GO" id="GO:0046474">
    <property type="term" value="P:glycerophospholipid biosynthetic process"/>
    <property type="evidence" value="ECO:0007669"/>
    <property type="project" value="UniProtKB-UniRule"/>
</dbReference>
<keyword evidence="1 11" id="KW-1003">Cell membrane</keyword>
<evidence type="ECO:0000313" key="13">
    <source>
        <dbReference type="Proteomes" id="UP000028781"/>
    </source>
</evidence>
<feature type="transmembrane region" description="Helical" evidence="11">
    <location>
        <begin position="6"/>
        <end position="28"/>
    </location>
</feature>